<sequence>MASKLSLARLIQLGCELCGTYVHADSGPAVRREAPLTSIAKLRAFVEGAEYAYGRTEALRALGFVMENAASPMETVLVLLLCLPYRLGGYGIEKPQFNYRVDVPSHMRKLADRKYCECDLCWPDLNLAAEYDSARYHLDPERQESDARRRGTLVSLGFTVLTVSRKQVIDGTAFNRLARQIANLTGKRLRYVDPEFTRAHLALREELFRGMVVEEET</sequence>
<dbReference type="OrthoDB" id="3173471at2"/>
<protein>
    <recommendedName>
        <fullName evidence="3">DUF559 domain-containing protein</fullName>
    </recommendedName>
</protein>
<name>A0A3N0AZA2_9ACTN</name>
<comment type="caution">
    <text evidence="1">The sequence shown here is derived from an EMBL/GenBank/DDBJ whole genome shotgun (WGS) entry which is preliminary data.</text>
</comment>
<dbReference type="Gene3D" id="3.40.960.10">
    <property type="entry name" value="VSR Endonuclease"/>
    <property type="match status" value="1"/>
</dbReference>
<dbReference type="AlphaFoldDB" id="A0A3N0AZA2"/>
<evidence type="ECO:0000313" key="2">
    <source>
        <dbReference type="Proteomes" id="UP000278632"/>
    </source>
</evidence>
<evidence type="ECO:0008006" key="3">
    <source>
        <dbReference type="Google" id="ProtNLM"/>
    </source>
</evidence>
<keyword evidence="2" id="KW-1185">Reference proteome</keyword>
<gene>
    <name evidence="1" type="ORF">DMP08_10730</name>
</gene>
<proteinExistence type="predicted"/>
<dbReference type="Proteomes" id="UP000278632">
    <property type="component" value="Unassembled WGS sequence"/>
</dbReference>
<organism evidence="1 2">
    <name type="scientific">Paraeggerthella hongkongensis</name>
    <dbReference type="NCBI Taxonomy" id="230658"/>
    <lineage>
        <taxon>Bacteria</taxon>
        <taxon>Bacillati</taxon>
        <taxon>Actinomycetota</taxon>
        <taxon>Coriobacteriia</taxon>
        <taxon>Eggerthellales</taxon>
        <taxon>Eggerthellaceae</taxon>
        <taxon>Paraeggerthella</taxon>
    </lineage>
</organism>
<reference evidence="2" key="1">
    <citation type="submission" date="2018-05" db="EMBL/GenBank/DDBJ databases">
        <title>Genome Sequencing of selected type strains of the family Eggerthellaceae.</title>
        <authorList>
            <person name="Danylec N."/>
            <person name="Stoll D.A."/>
            <person name="Doetsch A."/>
            <person name="Huch M."/>
        </authorList>
    </citation>
    <scope>NUCLEOTIDE SEQUENCE [LARGE SCALE GENOMIC DNA]</scope>
    <source>
        <strain evidence="2">DSM 16106</strain>
    </source>
</reference>
<evidence type="ECO:0000313" key="1">
    <source>
        <dbReference type="EMBL" id="RNL39894.1"/>
    </source>
</evidence>
<dbReference type="EMBL" id="QICD01000030">
    <property type="protein sequence ID" value="RNL39894.1"/>
    <property type="molecule type" value="Genomic_DNA"/>
</dbReference>
<accession>A0A3N0AZA2</accession>